<name>A0ABR0F843_9PEZI</name>
<comment type="caution">
    <text evidence="11">The sequence shown here is derived from an EMBL/GenBank/DDBJ whole genome shotgun (WGS) entry which is preliminary data.</text>
</comment>
<organism evidence="11 12">
    <name type="scientific">Podospora bellae-mahoneyi</name>
    <dbReference type="NCBI Taxonomy" id="2093777"/>
    <lineage>
        <taxon>Eukaryota</taxon>
        <taxon>Fungi</taxon>
        <taxon>Dikarya</taxon>
        <taxon>Ascomycota</taxon>
        <taxon>Pezizomycotina</taxon>
        <taxon>Sordariomycetes</taxon>
        <taxon>Sordariomycetidae</taxon>
        <taxon>Sordariales</taxon>
        <taxon>Podosporaceae</taxon>
        <taxon>Podospora</taxon>
    </lineage>
</organism>
<dbReference type="NCBIfam" id="NF001299">
    <property type="entry name" value="PRK00241.1"/>
    <property type="match status" value="1"/>
</dbReference>
<dbReference type="InterPro" id="IPR020084">
    <property type="entry name" value="NUDIX_hydrolase_CS"/>
</dbReference>
<dbReference type="Proteomes" id="UP001322138">
    <property type="component" value="Unassembled WGS sequence"/>
</dbReference>
<dbReference type="GO" id="GO:0016787">
    <property type="term" value="F:hydrolase activity"/>
    <property type="evidence" value="ECO:0007669"/>
    <property type="project" value="UniProtKB-KW"/>
</dbReference>
<evidence type="ECO:0000256" key="5">
    <source>
        <dbReference type="ARBA" id="ARBA00022723"/>
    </source>
</evidence>
<evidence type="ECO:0000256" key="8">
    <source>
        <dbReference type="ARBA" id="ARBA00023027"/>
    </source>
</evidence>
<dbReference type="InterPro" id="IPR000086">
    <property type="entry name" value="NUDIX_hydrolase_dom"/>
</dbReference>
<proteinExistence type="inferred from homology"/>
<keyword evidence="8" id="KW-0520">NAD</keyword>
<evidence type="ECO:0000256" key="9">
    <source>
        <dbReference type="ARBA" id="ARBA00023679"/>
    </source>
</evidence>
<keyword evidence="6 11" id="KW-0378">Hydrolase</keyword>
<dbReference type="SUPFAM" id="SSF55811">
    <property type="entry name" value="Nudix"/>
    <property type="match status" value="1"/>
</dbReference>
<feature type="domain" description="Nudix hydrolase" evidence="10">
    <location>
        <begin position="305"/>
        <end position="434"/>
    </location>
</feature>
<dbReference type="EC" id="3.6.1.22" evidence="4"/>
<dbReference type="PROSITE" id="PS00893">
    <property type="entry name" value="NUDIX_BOX"/>
    <property type="match status" value="1"/>
</dbReference>
<evidence type="ECO:0000256" key="3">
    <source>
        <dbReference type="ARBA" id="ARBA00009595"/>
    </source>
</evidence>
<dbReference type="PANTHER" id="PTHR42904">
    <property type="entry name" value="NUDIX HYDROLASE, NUDC SUBFAMILY"/>
    <property type="match status" value="1"/>
</dbReference>
<dbReference type="EMBL" id="JAFFGZ010000009">
    <property type="protein sequence ID" value="KAK4639200.1"/>
    <property type="molecule type" value="Genomic_DNA"/>
</dbReference>
<comment type="catalytic activity">
    <reaction evidence="9">
        <text>a 5'-end NAD(+)-phospho-ribonucleoside in mRNA + H2O = a 5'-end phospho-adenosine-phospho-ribonucleoside in mRNA + beta-nicotinamide D-ribonucleotide + 2 H(+)</text>
        <dbReference type="Rhea" id="RHEA:60876"/>
        <dbReference type="Rhea" id="RHEA-COMP:15698"/>
        <dbReference type="Rhea" id="RHEA-COMP:15719"/>
        <dbReference type="ChEBI" id="CHEBI:14649"/>
        <dbReference type="ChEBI" id="CHEBI:15377"/>
        <dbReference type="ChEBI" id="CHEBI:15378"/>
        <dbReference type="ChEBI" id="CHEBI:144029"/>
        <dbReference type="ChEBI" id="CHEBI:144051"/>
    </reaction>
    <physiologicalReaction direction="left-to-right" evidence="9">
        <dbReference type="Rhea" id="RHEA:60877"/>
    </physiologicalReaction>
</comment>
<keyword evidence="7" id="KW-0460">Magnesium</keyword>
<dbReference type="Pfam" id="PF09297">
    <property type="entry name" value="Zn_ribbon_NUD"/>
    <property type="match status" value="1"/>
</dbReference>
<evidence type="ECO:0000256" key="4">
    <source>
        <dbReference type="ARBA" id="ARBA00012381"/>
    </source>
</evidence>
<evidence type="ECO:0000256" key="1">
    <source>
        <dbReference type="ARBA" id="ARBA00001946"/>
    </source>
</evidence>
<dbReference type="InterPro" id="IPR015797">
    <property type="entry name" value="NUDIX_hydrolase-like_dom_sf"/>
</dbReference>
<dbReference type="Gene3D" id="3.90.79.10">
    <property type="entry name" value="Nucleoside Triphosphate Pyrophosphohydrolase"/>
    <property type="match status" value="1"/>
</dbReference>
<dbReference type="InterPro" id="IPR015376">
    <property type="entry name" value="Znr_NADH_PPase"/>
</dbReference>
<gene>
    <name evidence="11" type="primary">NPY1</name>
    <name evidence="11" type="ORF">QC761_706080</name>
</gene>
<dbReference type="RefSeq" id="XP_062728176.1">
    <property type="nucleotide sequence ID" value="XM_062882168.1"/>
</dbReference>
<dbReference type="InterPro" id="IPR049734">
    <property type="entry name" value="NudC-like_C"/>
</dbReference>
<comment type="cofactor">
    <cofactor evidence="1">
        <name>Mg(2+)</name>
        <dbReference type="ChEBI" id="CHEBI:18420"/>
    </cofactor>
</comment>
<evidence type="ECO:0000259" key="10">
    <source>
        <dbReference type="PROSITE" id="PS51462"/>
    </source>
</evidence>
<comment type="cofactor">
    <cofactor evidence="2">
        <name>Zn(2+)</name>
        <dbReference type="ChEBI" id="CHEBI:29105"/>
    </cofactor>
</comment>
<evidence type="ECO:0000256" key="7">
    <source>
        <dbReference type="ARBA" id="ARBA00022842"/>
    </source>
</evidence>
<dbReference type="InterPro" id="IPR050241">
    <property type="entry name" value="NAD-cap_RNA_hydrolase_NudC"/>
</dbReference>
<dbReference type="Pfam" id="PF00293">
    <property type="entry name" value="NUDIX"/>
    <property type="match status" value="1"/>
</dbReference>
<dbReference type="Gene3D" id="3.90.79.20">
    <property type="match status" value="1"/>
</dbReference>
<dbReference type="GeneID" id="87901650"/>
<evidence type="ECO:0000313" key="11">
    <source>
        <dbReference type="EMBL" id="KAK4639200.1"/>
    </source>
</evidence>
<protein>
    <recommendedName>
        <fullName evidence="4">NAD(+) diphosphatase</fullName>
        <ecNumber evidence="4">3.6.1.22</ecNumber>
    </recommendedName>
</protein>
<evidence type="ECO:0000313" key="12">
    <source>
        <dbReference type="Proteomes" id="UP001322138"/>
    </source>
</evidence>
<keyword evidence="5" id="KW-0479">Metal-binding</keyword>
<evidence type="ECO:0000256" key="2">
    <source>
        <dbReference type="ARBA" id="ARBA00001947"/>
    </source>
</evidence>
<keyword evidence="12" id="KW-1185">Reference proteome</keyword>
<dbReference type="Pfam" id="PF09296">
    <property type="entry name" value="NUDIX-like"/>
    <property type="match status" value="1"/>
</dbReference>
<dbReference type="InterPro" id="IPR015375">
    <property type="entry name" value="NADH_PPase-like_N"/>
</dbReference>
<accession>A0ABR0F843</accession>
<dbReference type="CDD" id="cd03429">
    <property type="entry name" value="NUDIX_NADH_pyrophosphatase_Nudt13"/>
    <property type="match status" value="1"/>
</dbReference>
<evidence type="ECO:0000256" key="6">
    <source>
        <dbReference type="ARBA" id="ARBA00022801"/>
    </source>
</evidence>
<sequence length="467" mass="51631">MLLFLSPITRTRFLRLTQSTTTTLTFRYAYTARRSPSPASLLASSISKYKPAKMAATTATPDLPILPPEDSHLTAKFGRETANYFSGSPLNRLSFLRTDHAFLAPAFKHPSASFLLLDSLAPLVKKDDTTQLAFVSLGEIRDGLGGEDIFEKTEEELVREFNSEDEERIVVFLGMDERGVLGGHGGQQSGERFRYKDFEGVPYFAVDVSRWEGKEGLSEKLEKERGAMFYGGGPRHMGLVAGQAAMYGYARALVDWNARTPFCAQCGQRTLSVNAGTKRVCPPTDRGVERKACATRGTVSNHSFPRTDPTVIMAIVSADGSKVLLGRQRRWPKYWYSTLAGFQEPGESIEEAVRREVWEESGVQVGRVVLHSSQPWPFPASLMIGAVGQALPGEGEKIYLGHDAELESAKWFPMDEVKEALAKGTHNMGDEVPKEYVEGALRLPPQTAIANRLINSVVEGWWVASKM</sequence>
<comment type="similarity">
    <text evidence="3">Belongs to the Nudix hydrolase family. NudC subfamily.</text>
</comment>
<dbReference type="PANTHER" id="PTHR42904:SF6">
    <property type="entry name" value="NAD-CAPPED RNA HYDROLASE NUDT12"/>
    <property type="match status" value="1"/>
</dbReference>
<reference evidence="11 12" key="1">
    <citation type="journal article" date="2023" name="bioRxiv">
        <title>High-quality genome assemblies of four members of thePodospora anserinaspecies complex.</title>
        <authorList>
            <person name="Ament-Velasquez S.L."/>
            <person name="Vogan A.A."/>
            <person name="Wallerman O."/>
            <person name="Hartmann F."/>
            <person name="Gautier V."/>
            <person name="Silar P."/>
            <person name="Giraud T."/>
            <person name="Johannesson H."/>
        </authorList>
    </citation>
    <scope>NUCLEOTIDE SEQUENCE [LARGE SCALE GENOMIC DNA]</scope>
    <source>
        <strain evidence="11 12">CBS 112042</strain>
    </source>
</reference>
<dbReference type="PROSITE" id="PS51462">
    <property type="entry name" value="NUDIX"/>
    <property type="match status" value="1"/>
</dbReference>